<evidence type="ECO:0000256" key="1">
    <source>
        <dbReference type="PROSITE-ProRule" id="PRU00339"/>
    </source>
</evidence>
<evidence type="ECO:0000313" key="4">
    <source>
        <dbReference type="Proteomes" id="UP000663827"/>
    </source>
</evidence>
<organism evidence="3 4">
    <name type="scientific">Rhizoctonia solani</name>
    <dbReference type="NCBI Taxonomy" id="456999"/>
    <lineage>
        <taxon>Eukaryota</taxon>
        <taxon>Fungi</taxon>
        <taxon>Dikarya</taxon>
        <taxon>Basidiomycota</taxon>
        <taxon>Agaricomycotina</taxon>
        <taxon>Agaricomycetes</taxon>
        <taxon>Cantharellales</taxon>
        <taxon>Ceratobasidiaceae</taxon>
        <taxon>Rhizoctonia</taxon>
    </lineage>
</organism>
<proteinExistence type="predicted"/>
<dbReference type="InterPro" id="IPR019734">
    <property type="entry name" value="TPR_rpt"/>
</dbReference>
<dbReference type="SUPFAM" id="SSF48452">
    <property type="entry name" value="TPR-like"/>
    <property type="match status" value="1"/>
</dbReference>
<dbReference type="PANTHER" id="PTHR19959">
    <property type="entry name" value="KINESIN LIGHT CHAIN"/>
    <property type="match status" value="1"/>
</dbReference>
<accession>A0A8H3DWU8</accession>
<dbReference type="Pfam" id="PF12770">
    <property type="entry name" value="CHAT"/>
    <property type="match status" value="1"/>
</dbReference>
<dbReference type="AlphaFoldDB" id="A0A8H3DWU8"/>
<dbReference type="PANTHER" id="PTHR19959:SF119">
    <property type="entry name" value="FUNGAL LIPASE-LIKE DOMAIN-CONTAINING PROTEIN"/>
    <property type="match status" value="1"/>
</dbReference>
<sequence>MSERARSTEGADPWGPLSDSDFSTRLGHEDLYKQAEFYRARFLDLGDADDLDKAIKYGTRSLELIPEDHPGLLFQLSTLGMSYYDRFQSRGIINDIDRSIEYTIRMLDLIPKDHADLPCWLISLGLSYYYRFRHLGELDDIGKAIEYGCSALNLTPDDHPDLSDRLTSLGAAYDVRFRRLGSLKDNQMSIEIHTRALDLTPKDHPDLRDRLAHLAAPYYDRFQHLGELDDVEKAIEYDTRALELTPEVHPDFPDRLTGLGLSYYDRFQRLGELDDIKRAIEYHTRALNLTPNDHPDLSYRFASLGSSYYSRFERLGELDDIDKSIECETRALDLIPKDHPDFSERLAGLAWSYSYRYQRLGELDDIEKSIAYNVQALGLTPKGHPHLPSRLAGLGSCYYGRFQRRGELDDIEKAIQYQIQALDLTPRDHPHLPSQLADLGATHLDRFQRLGEPDDIRKSIEYKTSAFNLTPNNHPDLPSRLSQLGAAHHHRFQRLGELDDIEKAIEYETRAINITPDNHPDSPLKYHSLAYAQFKKFQHTDNLHVLHNSLGSFRKASQTLIGAPRSKFRNALQWATIASQHHALCPIEAYQTTMDLLLQFIWLGATTQQRYEDLLEVGALAVDAASTAILSSKYELALEWLEHARCVVWNQSLVLRSPLDTLRASYPNIGARLHEVAVQLHSTSSEPRTSQVSPGALAVERVGQQHHRLAKEYNDLIAQVRRLPGYEDFLQPIKASELVKAARNGPVVVINFRVTCHALIIVPGEDRVRSIELPSFSLKQVKSTRSYMQKLLNRSGFRQRGAHLDCSLEEDSYEDLLKLLWDTIVKPILDFLGYMTKLPAGNLPHIVWCPTGTMSFLPLHAAGDYDQPDSRVFDYVISSYTPTLTALLSSSPGSLRPGSRVLGISQEVTSTPGYRLNKLPGTTKELNLMKQHVGHMDDVEFSELKGGKATKSAVLDAMERHDWVHIACHAHQNVGDATESGFFLHDGILDLASINRRSLKNKGLAFLSACQTATGDEKLPDEAVHLASGMLMAGYSSVIATMWSVVDDDAPFVADKVYAQLMKDGKVGNGEAAKALHYATKALREKVGVKEFARWVPYVQIGS</sequence>
<evidence type="ECO:0000259" key="2">
    <source>
        <dbReference type="Pfam" id="PF12770"/>
    </source>
</evidence>
<dbReference type="Proteomes" id="UP000663827">
    <property type="component" value="Unassembled WGS sequence"/>
</dbReference>
<evidence type="ECO:0000313" key="3">
    <source>
        <dbReference type="EMBL" id="CAE7050559.1"/>
    </source>
</evidence>
<gene>
    <name evidence="3" type="ORF">RDB_LOCUS597</name>
</gene>
<dbReference type="InterPro" id="IPR011990">
    <property type="entry name" value="TPR-like_helical_dom_sf"/>
</dbReference>
<name>A0A8H3DWU8_9AGAM</name>
<reference evidence="3" key="1">
    <citation type="submission" date="2021-01" db="EMBL/GenBank/DDBJ databases">
        <authorList>
            <person name="Kaushik A."/>
        </authorList>
    </citation>
    <scope>NUCLEOTIDE SEQUENCE</scope>
    <source>
        <strain evidence="3">AG5</strain>
    </source>
</reference>
<protein>
    <recommendedName>
        <fullName evidence="2">CHAT domain-containing protein</fullName>
    </recommendedName>
</protein>
<dbReference type="SMART" id="SM00028">
    <property type="entry name" value="TPR"/>
    <property type="match status" value="7"/>
</dbReference>
<comment type="caution">
    <text evidence="3">The sequence shown here is derived from an EMBL/GenBank/DDBJ whole genome shotgun (WGS) entry which is preliminary data.</text>
</comment>
<dbReference type="EMBL" id="CAJNJQ010000012">
    <property type="protein sequence ID" value="CAE7050559.1"/>
    <property type="molecule type" value="Genomic_DNA"/>
</dbReference>
<dbReference type="InterPro" id="IPR024983">
    <property type="entry name" value="CHAT_dom"/>
</dbReference>
<dbReference type="PROSITE" id="PS50005">
    <property type="entry name" value="TPR"/>
    <property type="match status" value="1"/>
</dbReference>
<dbReference type="SUPFAM" id="SSF81901">
    <property type="entry name" value="HCP-like"/>
    <property type="match status" value="2"/>
</dbReference>
<keyword evidence="1" id="KW-0802">TPR repeat</keyword>
<dbReference type="Gene3D" id="1.25.40.10">
    <property type="entry name" value="Tetratricopeptide repeat domain"/>
    <property type="match status" value="3"/>
</dbReference>
<feature type="domain" description="CHAT" evidence="2">
    <location>
        <begin position="815"/>
        <end position="1102"/>
    </location>
</feature>
<feature type="repeat" description="TPR" evidence="1">
    <location>
        <begin position="260"/>
        <end position="293"/>
    </location>
</feature>